<feature type="domain" description="HTH luxR-type" evidence="4">
    <location>
        <begin position="156"/>
        <end position="221"/>
    </location>
</feature>
<dbReference type="InterPro" id="IPR036388">
    <property type="entry name" value="WH-like_DNA-bd_sf"/>
</dbReference>
<name>A0ABQ6C2L4_9BURK</name>
<evidence type="ECO:0000313" key="6">
    <source>
        <dbReference type="Proteomes" id="UP001156903"/>
    </source>
</evidence>
<dbReference type="PANTHER" id="PTHR44688">
    <property type="entry name" value="DNA-BINDING TRANSCRIPTIONAL ACTIVATOR DEVR_DOSR"/>
    <property type="match status" value="1"/>
</dbReference>
<proteinExistence type="predicted"/>
<keyword evidence="3" id="KW-0804">Transcription</keyword>
<keyword evidence="6" id="KW-1185">Reference proteome</keyword>
<dbReference type="PROSITE" id="PS50043">
    <property type="entry name" value="HTH_LUXR_2"/>
    <property type="match status" value="1"/>
</dbReference>
<reference evidence="6" key="1">
    <citation type="journal article" date="2019" name="Int. J. Syst. Evol. Microbiol.">
        <title>The Global Catalogue of Microorganisms (GCM) 10K type strain sequencing project: providing services to taxonomists for standard genome sequencing and annotation.</title>
        <authorList>
            <consortium name="The Broad Institute Genomics Platform"/>
            <consortium name="The Broad Institute Genome Sequencing Center for Infectious Disease"/>
            <person name="Wu L."/>
            <person name="Ma J."/>
        </authorList>
    </citation>
    <scope>NUCLEOTIDE SEQUENCE [LARGE SCALE GENOMIC DNA]</scope>
    <source>
        <strain evidence="6">NBRC 109341</strain>
    </source>
</reference>
<dbReference type="SUPFAM" id="SSF46894">
    <property type="entry name" value="C-terminal effector domain of the bipartite response regulators"/>
    <property type="match status" value="1"/>
</dbReference>
<dbReference type="SMART" id="SM00421">
    <property type="entry name" value="HTH_LUXR"/>
    <property type="match status" value="1"/>
</dbReference>
<dbReference type="Proteomes" id="UP001156903">
    <property type="component" value="Unassembled WGS sequence"/>
</dbReference>
<evidence type="ECO:0000256" key="1">
    <source>
        <dbReference type="ARBA" id="ARBA00023015"/>
    </source>
</evidence>
<accession>A0ABQ6C2L4</accession>
<dbReference type="InterPro" id="IPR000792">
    <property type="entry name" value="Tscrpt_reg_LuxR_C"/>
</dbReference>
<dbReference type="EMBL" id="BSPB01000011">
    <property type="protein sequence ID" value="GLS14394.1"/>
    <property type="molecule type" value="Genomic_DNA"/>
</dbReference>
<dbReference type="RefSeq" id="WP_234264006.1">
    <property type="nucleotide sequence ID" value="NZ_BSPB01000011.1"/>
</dbReference>
<evidence type="ECO:0000313" key="5">
    <source>
        <dbReference type="EMBL" id="GLS14394.1"/>
    </source>
</evidence>
<dbReference type="Gene3D" id="1.10.10.10">
    <property type="entry name" value="Winged helix-like DNA-binding domain superfamily/Winged helix DNA-binding domain"/>
    <property type="match status" value="1"/>
</dbReference>
<dbReference type="InterPro" id="IPR016032">
    <property type="entry name" value="Sig_transdc_resp-reg_C-effctor"/>
</dbReference>
<evidence type="ECO:0000256" key="3">
    <source>
        <dbReference type="ARBA" id="ARBA00023163"/>
    </source>
</evidence>
<comment type="caution">
    <text evidence="5">The sequence shown here is derived from an EMBL/GenBank/DDBJ whole genome shotgun (WGS) entry which is preliminary data.</text>
</comment>
<evidence type="ECO:0000256" key="2">
    <source>
        <dbReference type="ARBA" id="ARBA00023125"/>
    </source>
</evidence>
<keyword evidence="2" id="KW-0238">DNA-binding</keyword>
<dbReference type="PRINTS" id="PR00038">
    <property type="entry name" value="HTHLUXR"/>
</dbReference>
<gene>
    <name evidence="5" type="ORF">GCM10007935_18250</name>
</gene>
<sequence>MTLPVNFDSVGVDAILADWVCALHEQGVEALVVLGPNPFGGQDEREVLAVHPPRMHAPANDLAESRDFGASWRESDAPLVVWQEISKAAASEHGGRWRRMWLAHGYQTLVRVAFCLPAGRAFECFMFSSRLFGSRNDAAALAWSAYNIWPLLKRAIAEQRLSLSPRERESLFLAFEGLTARETAARMDCSERTVNYHLANAMTKLRTDSKLAAIQRACWLGLI</sequence>
<keyword evidence="1" id="KW-0805">Transcription regulation</keyword>
<dbReference type="CDD" id="cd06170">
    <property type="entry name" value="LuxR_C_like"/>
    <property type="match status" value="1"/>
</dbReference>
<dbReference type="PANTHER" id="PTHR44688:SF16">
    <property type="entry name" value="DNA-BINDING TRANSCRIPTIONAL ACTIVATOR DEVR_DOSR"/>
    <property type="match status" value="1"/>
</dbReference>
<evidence type="ECO:0000259" key="4">
    <source>
        <dbReference type="PROSITE" id="PS50043"/>
    </source>
</evidence>
<protein>
    <recommendedName>
        <fullName evidence="4">HTH luxR-type domain-containing protein</fullName>
    </recommendedName>
</protein>
<organism evidence="5 6">
    <name type="scientific">Hydrogenophaga electricum</name>
    <dbReference type="NCBI Taxonomy" id="1230953"/>
    <lineage>
        <taxon>Bacteria</taxon>
        <taxon>Pseudomonadati</taxon>
        <taxon>Pseudomonadota</taxon>
        <taxon>Betaproteobacteria</taxon>
        <taxon>Burkholderiales</taxon>
        <taxon>Comamonadaceae</taxon>
        <taxon>Hydrogenophaga</taxon>
    </lineage>
</organism>
<dbReference type="Pfam" id="PF00196">
    <property type="entry name" value="GerE"/>
    <property type="match status" value="1"/>
</dbReference>